<accession>A0AAD3D683</accession>
<dbReference type="Proteomes" id="UP001054902">
    <property type="component" value="Unassembled WGS sequence"/>
</dbReference>
<feature type="coiled-coil region" evidence="1">
    <location>
        <begin position="140"/>
        <end position="167"/>
    </location>
</feature>
<dbReference type="AlphaFoldDB" id="A0AAD3D683"/>
<keyword evidence="1" id="KW-0175">Coiled coil</keyword>
<comment type="caution">
    <text evidence="2">The sequence shown here is derived from an EMBL/GenBank/DDBJ whole genome shotgun (WGS) entry which is preliminary data.</text>
</comment>
<dbReference type="EMBL" id="BLLK01000062">
    <property type="protein sequence ID" value="GFH58483.1"/>
    <property type="molecule type" value="Genomic_DNA"/>
</dbReference>
<gene>
    <name evidence="2" type="ORF">CTEN210_14959</name>
</gene>
<keyword evidence="3" id="KW-1185">Reference proteome</keyword>
<protein>
    <submittedName>
        <fullName evidence="2">Uncharacterized protein</fullName>
    </submittedName>
</protein>
<organism evidence="2 3">
    <name type="scientific">Chaetoceros tenuissimus</name>
    <dbReference type="NCBI Taxonomy" id="426638"/>
    <lineage>
        <taxon>Eukaryota</taxon>
        <taxon>Sar</taxon>
        <taxon>Stramenopiles</taxon>
        <taxon>Ochrophyta</taxon>
        <taxon>Bacillariophyta</taxon>
        <taxon>Coscinodiscophyceae</taxon>
        <taxon>Chaetocerotophycidae</taxon>
        <taxon>Chaetocerotales</taxon>
        <taxon>Chaetocerotaceae</taxon>
        <taxon>Chaetoceros</taxon>
    </lineage>
</organism>
<evidence type="ECO:0000313" key="2">
    <source>
        <dbReference type="EMBL" id="GFH58483.1"/>
    </source>
</evidence>
<evidence type="ECO:0000313" key="3">
    <source>
        <dbReference type="Proteomes" id="UP001054902"/>
    </source>
</evidence>
<sequence length="251" mass="28187">MCDHSPPESLFSPLASRSMQMGRDAGTPLVPSSPFKNYTVVSSKATEENREEFEAELTEDINNNLADTSVVPSAAIDDSSVHNLQETMPSTDTTTMRKEELEAKLAEATDDICELINCGMQILSKKEGIELKLLEAIATIQALGEQLQDTKQALADKDAELVNVKKNTKQALANKDAELDKLGSFYEGEKVHVYWLEHSKVTTGLAELWNGEILKVGPNDNYVIRFRRNPRDSEYWDEVWHETAIRRGWNE</sequence>
<reference evidence="2 3" key="1">
    <citation type="journal article" date="2021" name="Sci. Rep.">
        <title>The genome of the diatom Chaetoceros tenuissimus carries an ancient integrated fragment of an extant virus.</title>
        <authorList>
            <person name="Hongo Y."/>
            <person name="Kimura K."/>
            <person name="Takaki Y."/>
            <person name="Yoshida Y."/>
            <person name="Baba S."/>
            <person name="Kobayashi G."/>
            <person name="Nagasaki K."/>
            <person name="Hano T."/>
            <person name="Tomaru Y."/>
        </authorList>
    </citation>
    <scope>NUCLEOTIDE SEQUENCE [LARGE SCALE GENOMIC DNA]</scope>
    <source>
        <strain evidence="2 3">NIES-3715</strain>
    </source>
</reference>
<evidence type="ECO:0000256" key="1">
    <source>
        <dbReference type="SAM" id="Coils"/>
    </source>
</evidence>
<name>A0AAD3D683_9STRA</name>
<proteinExistence type="predicted"/>